<dbReference type="EMBL" id="JYDL01000033">
    <property type="protein sequence ID" value="KRX22208.1"/>
    <property type="molecule type" value="Genomic_DNA"/>
</dbReference>
<proteinExistence type="predicted"/>
<comment type="caution">
    <text evidence="1">The sequence shown here is derived from an EMBL/GenBank/DDBJ whole genome shotgun (WGS) entry which is preliminary data.</text>
</comment>
<accession>A0A0V0S639</accession>
<organism evidence="1 2">
    <name type="scientific">Trichinella nelsoni</name>
    <dbReference type="NCBI Taxonomy" id="6336"/>
    <lineage>
        <taxon>Eukaryota</taxon>
        <taxon>Metazoa</taxon>
        <taxon>Ecdysozoa</taxon>
        <taxon>Nematoda</taxon>
        <taxon>Enoplea</taxon>
        <taxon>Dorylaimia</taxon>
        <taxon>Trichinellida</taxon>
        <taxon>Trichinellidae</taxon>
        <taxon>Trichinella</taxon>
    </lineage>
</organism>
<keyword evidence="2" id="KW-1185">Reference proteome</keyword>
<dbReference type="OrthoDB" id="10565771at2759"/>
<evidence type="ECO:0000313" key="1">
    <source>
        <dbReference type="EMBL" id="KRX22208.1"/>
    </source>
</evidence>
<dbReference type="Proteomes" id="UP000054630">
    <property type="component" value="Unassembled WGS sequence"/>
</dbReference>
<evidence type="ECO:0000313" key="2">
    <source>
        <dbReference type="Proteomes" id="UP000054630"/>
    </source>
</evidence>
<protein>
    <submittedName>
        <fullName evidence="1">Uncharacterized protein</fullName>
    </submittedName>
</protein>
<reference evidence="1 2" key="1">
    <citation type="submission" date="2015-01" db="EMBL/GenBank/DDBJ databases">
        <title>Evolution of Trichinella species and genotypes.</title>
        <authorList>
            <person name="Korhonen P.K."/>
            <person name="Edoardo P."/>
            <person name="Giuseppe L.R."/>
            <person name="Gasser R.B."/>
        </authorList>
    </citation>
    <scope>NUCLEOTIDE SEQUENCE [LARGE SCALE GENOMIC DNA]</scope>
    <source>
        <strain evidence="1">ISS37</strain>
    </source>
</reference>
<name>A0A0V0S639_9BILA</name>
<sequence length="73" mass="7927">MLNLIAGFGNIFLVFGDRQTLRVRHLAAFSFMPELAKKSFVTLSKIFNPAALSASSVRSSANASTQILLPQKS</sequence>
<dbReference type="AlphaFoldDB" id="A0A0V0S639"/>
<gene>
    <name evidence="1" type="ORF">T07_13377</name>
</gene>